<feature type="compositionally biased region" description="Low complexity" evidence="1">
    <location>
        <begin position="1"/>
        <end position="16"/>
    </location>
</feature>
<feature type="domain" description="FHA" evidence="3">
    <location>
        <begin position="215"/>
        <end position="282"/>
    </location>
</feature>
<feature type="transmembrane region" description="Helical" evidence="2">
    <location>
        <begin position="63"/>
        <end position="81"/>
    </location>
</feature>
<evidence type="ECO:0000256" key="1">
    <source>
        <dbReference type="SAM" id="MobiDB-lite"/>
    </source>
</evidence>
<evidence type="ECO:0000313" key="4">
    <source>
        <dbReference type="EMBL" id="APW59013.1"/>
    </source>
</evidence>
<gene>
    <name evidence="4" type="ORF">BSF38_00426</name>
</gene>
<dbReference type="RefSeq" id="WP_076343246.1">
    <property type="nucleotide sequence ID" value="NZ_CP019082.1"/>
</dbReference>
<dbReference type="InterPro" id="IPR032030">
    <property type="entry name" value="YscD_cytoplasmic_dom"/>
</dbReference>
<dbReference type="EMBL" id="CP019082">
    <property type="protein sequence ID" value="APW59013.1"/>
    <property type="molecule type" value="Genomic_DNA"/>
</dbReference>
<dbReference type="STRING" id="1387353.BSF38_00426"/>
<keyword evidence="2" id="KW-0812">Transmembrane</keyword>
<feature type="region of interest" description="Disordered" evidence="1">
    <location>
        <begin position="1"/>
        <end position="23"/>
    </location>
</feature>
<dbReference type="CDD" id="cd00060">
    <property type="entry name" value="FHA"/>
    <property type="match status" value="1"/>
</dbReference>
<sequence>MTITTTTSIQSTIEPPSASPRPRRSWASLRQAYDLALAGALGGLFGLYLYVELVRTDSVYVRDALAGAILGGSIGFFLNAWGPWRDGAWRKLARAVAWGTPAAALGGALGLVLGEVVIGVFQGGLLGRAASWAVLGLGIGLGQGLADRSWQRLTFGLIGGGLGGFVGGLCFEALRVALGNRYDLSQALGIVILGGGLGLFLALVEQALRQAWVQIASGRQEGRIYLLARPRCRLGLDERAEVGVFGDAAVEREHAEIERTSQGYMLRNLAKSGATKVNGVVCSSARVLNDGDRIELGRTSLVFRRR</sequence>
<dbReference type="InterPro" id="IPR000253">
    <property type="entry name" value="FHA_dom"/>
</dbReference>
<feature type="transmembrane region" description="Helical" evidence="2">
    <location>
        <begin position="32"/>
        <end position="51"/>
    </location>
</feature>
<protein>
    <recommendedName>
        <fullName evidence="3">FHA domain-containing protein</fullName>
    </recommendedName>
</protein>
<dbReference type="InterPro" id="IPR008984">
    <property type="entry name" value="SMAD_FHA_dom_sf"/>
</dbReference>
<feature type="transmembrane region" description="Helical" evidence="2">
    <location>
        <begin position="153"/>
        <end position="178"/>
    </location>
</feature>
<keyword evidence="5" id="KW-1185">Reference proteome</keyword>
<dbReference type="SUPFAM" id="SSF49879">
    <property type="entry name" value="SMAD/FHA domain"/>
    <property type="match status" value="1"/>
</dbReference>
<feature type="transmembrane region" description="Helical" evidence="2">
    <location>
        <begin position="184"/>
        <end position="204"/>
    </location>
</feature>
<organism evidence="4 5">
    <name type="scientific">Paludisphaera borealis</name>
    <dbReference type="NCBI Taxonomy" id="1387353"/>
    <lineage>
        <taxon>Bacteria</taxon>
        <taxon>Pseudomonadati</taxon>
        <taxon>Planctomycetota</taxon>
        <taxon>Planctomycetia</taxon>
        <taxon>Isosphaerales</taxon>
        <taxon>Isosphaeraceae</taxon>
        <taxon>Paludisphaera</taxon>
    </lineage>
</organism>
<dbReference type="OrthoDB" id="370565at2"/>
<evidence type="ECO:0000256" key="2">
    <source>
        <dbReference type="SAM" id="Phobius"/>
    </source>
</evidence>
<feature type="transmembrane region" description="Helical" evidence="2">
    <location>
        <begin position="102"/>
        <end position="123"/>
    </location>
</feature>
<name>A0A1U7CJF3_9BACT</name>
<evidence type="ECO:0000259" key="3">
    <source>
        <dbReference type="PROSITE" id="PS50006"/>
    </source>
</evidence>
<feature type="transmembrane region" description="Helical" evidence="2">
    <location>
        <begin position="129"/>
        <end position="146"/>
    </location>
</feature>
<dbReference type="Gene3D" id="2.60.200.20">
    <property type="match status" value="1"/>
</dbReference>
<dbReference type="PROSITE" id="PS50006">
    <property type="entry name" value="FHA_DOMAIN"/>
    <property type="match status" value="1"/>
</dbReference>
<keyword evidence="2" id="KW-0472">Membrane</keyword>
<dbReference type="AlphaFoldDB" id="A0A1U7CJF3"/>
<reference evidence="5" key="1">
    <citation type="submission" date="2016-12" db="EMBL/GenBank/DDBJ databases">
        <title>Comparative genomics of four Isosphaeraceae planctomycetes: a common pool of plasmids and glycoside hydrolase genes.</title>
        <authorList>
            <person name="Ivanova A."/>
        </authorList>
    </citation>
    <scope>NUCLEOTIDE SEQUENCE [LARGE SCALE GENOMIC DNA]</scope>
    <source>
        <strain evidence="5">PX4</strain>
    </source>
</reference>
<proteinExistence type="predicted"/>
<dbReference type="Pfam" id="PF16697">
    <property type="entry name" value="Yop-YscD_cpl"/>
    <property type="match status" value="1"/>
</dbReference>
<dbReference type="Proteomes" id="UP000186309">
    <property type="component" value="Chromosome"/>
</dbReference>
<evidence type="ECO:0000313" key="5">
    <source>
        <dbReference type="Proteomes" id="UP000186309"/>
    </source>
</evidence>
<dbReference type="KEGG" id="pbor:BSF38_00426"/>
<accession>A0A1U7CJF3</accession>
<keyword evidence="2" id="KW-1133">Transmembrane helix</keyword>